<comment type="caution">
    <text evidence="1">The sequence shown here is derived from an EMBL/GenBank/DDBJ whole genome shotgun (WGS) entry which is preliminary data.</text>
</comment>
<dbReference type="EMBL" id="JXTC01000041">
    <property type="protein sequence ID" value="PON95935.1"/>
    <property type="molecule type" value="Genomic_DNA"/>
</dbReference>
<evidence type="ECO:0000313" key="1">
    <source>
        <dbReference type="EMBL" id="PON95935.1"/>
    </source>
</evidence>
<gene>
    <name evidence="1" type="ORF">TorRG33x02_081830</name>
</gene>
<protein>
    <submittedName>
        <fullName evidence="1">Uncharacterized protein</fullName>
    </submittedName>
</protein>
<dbReference type="InParanoid" id="A0A2P5FDR7"/>
<evidence type="ECO:0000313" key="2">
    <source>
        <dbReference type="Proteomes" id="UP000237000"/>
    </source>
</evidence>
<accession>A0A2P5FDR7</accession>
<organism evidence="1 2">
    <name type="scientific">Trema orientale</name>
    <name type="common">Charcoal tree</name>
    <name type="synonym">Celtis orientalis</name>
    <dbReference type="NCBI Taxonomy" id="63057"/>
    <lineage>
        <taxon>Eukaryota</taxon>
        <taxon>Viridiplantae</taxon>
        <taxon>Streptophyta</taxon>
        <taxon>Embryophyta</taxon>
        <taxon>Tracheophyta</taxon>
        <taxon>Spermatophyta</taxon>
        <taxon>Magnoliopsida</taxon>
        <taxon>eudicotyledons</taxon>
        <taxon>Gunneridae</taxon>
        <taxon>Pentapetalae</taxon>
        <taxon>rosids</taxon>
        <taxon>fabids</taxon>
        <taxon>Rosales</taxon>
        <taxon>Cannabaceae</taxon>
        <taxon>Trema</taxon>
    </lineage>
</organism>
<dbReference type="AlphaFoldDB" id="A0A2P5FDR7"/>
<proteinExistence type="predicted"/>
<dbReference type="OrthoDB" id="10361972at2759"/>
<sequence length="102" mass="11561">MLLSYYENLISLVCKKRKAQDKPVRTLPEDISYNKLEPASHFRSKSATHRSSPAWTSRQKELRGTLSALAAVLPVVLHTLCSSRGQRTFIDLFIIENSFALL</sequence>
<reference evidence="2" key="1">
    <citation type="submission" date="2016-06" db="EMBL/GenBank/DDBJ databases">
        <title>Parallel loss of symbiosis genes in relatives of nitrogen-fixing non-legume Parasponia.</title>
        <authorList>
            <person name="Van Velzen R."/>
            <person name="Holmer R."/>
            <person name="Bu F."/>
            <person name="Rutten L."/>
            <person name="Van Zeijl A."/>
            <person name="Liu W."/>
            <person name="Santuari L."/>
            <person name="Cao Q."/>
            <person name="Sharma T."/>
            <person name="Shen D."/>
            <person name="Roswanjaya Y."/>
            <person name="Wardhani T."/>
            <person name="Kalhor M.S."/>
            <person name="Jansen J."/>
            <person name="Van den Hoogen J."/>
            <person name="Gungor B."/>
            <person name="Hartog M."/>
            <person name="Hontelez J."/>
            <person name="Verver J."/>
            <person name="Yang W.-C."/>
            <person name="Schijlen E."/>
            <person name="Repin R."/>
            <person name="Schilthuizen M."/>
            <person name="Schranz E."/>
            <person name="Heidstra R."/>
            <person name="Miyata K."/>
            <person name="Fedorova E."/>
            <person name="Kohlen W."/>
            <person name="Bisseling T."/>
            <person name="Smit S."/>
            <person name="Geurts R."/>
        </authorList>
    </citation>
    <scope>NUCLEOTIDE SEQUENCE [LARGE SCALE GENOMIC DNA]</scope>
    <source>
        <strain evidence="2">cv. RG33-2</strain>
    </source>
</reference>
<keyword evidence="2" id="KW-1185">Reference proteome</keyword>
<name>A0A2P5FDR7_TREOI</name>
<dbReference type="Proteomes" id="UP000237000">
    <property type="component" value="Unassembled WGS sequence"/>
</dbReference>